<proteinExistence type="inferred from homology"/>
<evidence type="ECO:0000256" key="7">
    <source>
        <dbReference type="ARBA" id="ARBA00023136"/>
    </source>
</evidence>
<evidence type="ECO:0000256" key="4">
    <source>
        <dbReference type="ARBA" id="ARBA00022475"/>
    </source>
</evidence>
<evidence type="ECO:0000313" key="9">
    <source>
        <dbReference type="Proteomes" id="UP000035704"/>
    </source>
</evidence>
<evidence type="ECO:0000256" key="5">
    <source>
        <dbReference type="ARBA" id="ARBA00022692"/>
    </source>
</evidence>
<dbReference type="RefSeq" id="WP_044823637.1">
    <property type="nucleotide sequence ID" value="NZ_CP009687.1"/>
</dbReference>
<keyword evidence="9" id="KW-1185">Reference proteome</keyword>
<reference evidence="8 9" key="1">
    <citation type="submission" date="2014-10" db="EMBL/GenBank/DDBJ databases">
        <title>Genome sequence of Clostridium aceticum DSM 1496.</title>
        <authorList>
            <person name="Poehlein A."/>
            <person name="Schiel-Bengelsdorf B."/>
            <person name="Gottschalk G."/>
            <person name="Duerre P."/>
            <person name="Daniel R."/>
        </authorList>
    </citation>
    <scope>NUCLEOTIDE SEQUENCE [LARGE SCALE GENOMIC DNA]</scope>
    <source>
        <strain evidence="8 9">DSM 1496</strain>
    </source>
</reference>
<evidence type="ECO:0000313" key="8">
    <source>
        <dbReference type="EMBL" id="AKL94861.1"/>
    </source>
</evidence>
<keyword evidence="7" id="KW-0472">Membrane</keyword>
<protein>
    <submittedName>
        <fullName evidence="8">Auxin efflux carrier</fullName>
    </submittedName>
</protein>
<dbReference type="AlphaFoldDB" id="A0A0D8ICF9"/>
<evidence type="ECO:0000256" key="6">
    <source>
        <dbReference type="ARBA" id="ARBA00022989"/>
    </source>
</evidence>
<accession>A0A0D8ICF9</accession>
<keyword evidence="3" id="KW-0813">Transport</keyword>
<dbReference type="PATRIC" id="fig|84022.5.peg.2856"/>
<dbReference type="GO" id="GO:0055085">
    <property type="term" value="P:transmembrane transport"/>
    <property type="evidence" value="ECO:0007669"/>
    <property type="project" value="InterPro"/>
</dbReference>
<dbReference type="PANTHER" id="PTHR36838:SF1">
    <property type="entry name" value="SLR1864 PROTEIN"/>
    <property type="match status" value="1"/>
</dbReference>
<dbReference type="Pfam" id="PF03547">
    <property type="entry name" value="Mem_trans"/>
    <property type="match status" value="2"/>
</dbReference>
<dbReference type="InterPro" id="IPR004776">
    <property type="entry name" value="Mem_transp_PIN-like"/>
</dbReference>
<evidence type="ECO:0000256" key="3">
    <source>
        <dbReference type="ARBA" id="ARBA00022448"/>
    </source>
</evidence>
<dbReference type="Gene3D" id="1.20.1530.20">
    <property type="match status" value="1"/>
</dbReference>
<keyword evidence="4" id="KW-1003">Cell membrane</keyword>
<dbReference type="InterPro" id="IPR038770">
    <property type="entry name" value="Na+/solute_symporter_sf"/>
</dbReference>
<evidence type="ECO:0000256" key="2">
    <source>
        <dbReference type="ARBA" id="ARBA00010145"/>
    </source>
</evidence>
<dbReference type="OrthoDB" id="527159at2"/>
<keyword evidence="6" id="KW-1133">Transmembrane helix</keyword>
<organism evidence="8 9">
    <name type="scientific">Clostridium aceticum</name>
    <dbReference type="NCBI Taxonomy" id="84022"/>
    <lineage>
        <taxon>Bacteria</taxon>
        <taxon>Bacillati</taxon>
        <taxon>Bacillota</taxon>
        <taxon>Clostridia</taxon>
        <taxon>Eubacteriales</taxon>
        <taxon>Clostridiaceae</taxon>
        <taxon>Clostridium</taxon>
    </lineage>
</organism>
<evidence type="ECO:0000256" key="1">
    <source>
        <dbReference type="ARBA" id="ARBA00004651"/>
    </source>
</evidence>
<gene>
    <name evidence="8" type="ORF">CACET_c13960</name>
</gene>
<sequence length="320" mass="35684">MSVFLFILINNIIPIFALIALGYFLTKKFDLNIHTLTKLNFYAFLPCFTFVSLYTTKIPLEMTKVLMAVIFLMVMNIFVVKLVAKACDYSEGMKNAFSNCVLFYNTGNIGIPLVTLVFSSQPFVINGETPYLNIALTAQIMVLVVQNITTNTFGFLNAGRATTHWKECIYKVLKMPTIYAIPLAFLLKAIPYDMTQLPIWPALEYARDALVSIALITLGVQLSRTAFELKNKDVYLATVIRLVIGPLLALLIIYLFHMEGIIAQVIMISSALPTGVNVALIAVEYDNFPDFSSQTVMFTTLSSAVSLAGVIYIARIFFPI</sequence>
<dbReference type="GO" id="GO:0005886">
    <property type="term" value="C:plasma membrane"/>
    <property type="evidence" value="ECO:0007669"/>
    <property type="project" value="UniProtKB-SubCell"/>
</dbReference>
<name>A0A0D8ICF9_9CLOT</name>
<comment type="subcellular location">
    <subcellularLocation>
        <location evidence="1">Cell membrane</location>
        <topology evidence="1">Multi-pass membrane protein</topology>
    </subcellularLocation>
</comment>
<keyword evidence="5" id="KW-0812">Transmembrane</keyword>
<dbReference type="Proteomes" id="UP000035704">
    <property type="component" value="Chromosome"/>
</dbReference>
<dbReference type="EMBL" id="CP009687">
    <property type="protein sequence ID" value="AKL94861.1"/>
    <property type="molecule type" value="Genomic_DNA"/>
</dbReference>
<comment type="similarity">
    <text evidence="2">Belongs to the auxin efflux carrier (TC 2.A.69) family.</text>
</comment>
<dbReference type="KEGG" id="cace:CACET_c13960"/>
<dbReference type="STRING" id="84022.CACET_c13960"/>
<dbReference type="PANTHER" id="PTHR36838">
    <property type="entry name" value="AUXIN EFFLUX CARRIER FAMILY PROTEIN"/>
    <property type="match status" value="1"/>
</dbReference>